<dbReference type="PANTHER" id="PTHR33148:SF50">
    <property type="entry name" value="DUF4228 DOMAIN-CONTAINING PROTEIN"/>
    <property type="match status" value="1"/>
</dbReference>
<protein>
    <submittedName>
        <fullName evidence="1">Uncharacterized protein</fullName>
    </submittedName>
</protein>
<sequence>MGNCICVPFHQHKEKVKVVVFNGGVEEFSASTTVEEITTGPYIGYKLVHQANPYTPLPPNTKLEPGEVYHLVPTLAWLNKHLVPSKIAHQEQESCKRQKVKIVVTREQLELLLNGAKKLRSKEIGSFGLQEPLKWRPSLAIIPEVRRF</sequence>
<dbReference type="InterPro" id="IPR025322">
    <property type="entry name" value="PADRE_dom"/>
</dbReference>
<evidence type="ECO:0000313" key="1">
    <source>
        <dbReference type="EMBL" id="KAK9935859.1"/>
    </source>
</evidence>
<dbReference type="EMBL" id="JBEDUW010000003">
    <property type="protein sequence ID" value="KAK9935859.1"/>
    <property type="molecule type" value="Genomic_DNA"/>
</dbReference>
<gene>
    <name evidence="1" type="ORF">M0R45_012734</name>
</gene>
<evidence type="ECO:0000313" key="2">
    <source>
        <dbReference type="Proteomes" id="UP001457282"/>
    </source>
</evidence>
<comment type="caution">
    <text evidence="1">The sequence shown here is derived from an EMBL/GenBank/DDBJ whole genome shotgun (WGS) entry which is preliminary data.</text>
</comment>
<keyword evidence="2" id="KW-1185">Reference proteome</keyword>
<reference evidence="1 2" key="1">
    <citation type="journal article" date="2023" name="G3 (Bethesda)">
        <title>A chromosome-length genome assembly and annotation of blackberry (Rubus argutus, cv. 'Hillquist').</title>
        <authorList>
            <person name="Bruna T."/>
            <person name="Aryal R."/>
            <person name="Dudchenko O."/>
            <person name="Sargent D.J."/>
            <person name="Mead D."/>
            <person name="Buti M."/>
            <person name="Cavallini A."/>
            <person name="Hytonen T."/>
            <person name="Andres J."/>
            <person name="Pham M."/>
            <person name="Weisz D."/>
            <person name="Mascagni F."/>
            <person name="Usai G."/>
            <person name="Natali L."/>
            <person name="Bassil N."/>
            <person name="Fernandez G.E."/>
            <person name="Lomsadze A."/>
            <person name="Armour M."/>
            <person name="Olukolu B."/>
            <person name="Poorten T."/>
            <person name="Britton C."/>
            <person name="Davik J."/>
            <person name="Ashrafi H."/>
            <person name="Aiden E.L."/>
            <person name="Borodovsky M."/>
            <person name="Worthington M."/>
        </authorList>
    </citation>
    <scope>NUCLEOTIDE SEQUENCE [LARGE SCALE GENOMIC DNA]</scope>
    <source>
        <tissue evidence="1">Leaf</tissue>
    </source>
</reference>
<dbReference type="AlphaFoldDB" id="A0AAW1XHG1"/>
<dbReference type="PANTHER" id="PTHR33148">
    <property type="entry name" value="PLASTID MOVEMENT IMPAIRED PROTEIN-RELATED"/>
    <property type="match status" value="1"/>
</dbReference>
<dbReference type="Pfam" id="PF14009">
    <property type="entry name" value="PADRE"/>
    <property type="match status" value="1"/>
</dbReference>
<name>A0AAW1XHG1_RUBAR</name>
<dbReference type="Proteomes" id="UP001457282">
    <property type="component" value="Unassembled WGS sequence"/>
</dbReference>
<organism evidence="1 2">
    <name type="scientific">Rubus argutus</name>
    <name type="common">Southern blackberry</name>
    <dbReference type="NCBI Taxonomy" id="59490"/>
    <lineage>
        <taxon>Eukaryota</taxon>
        <taxon>Viridiplantae</taxon>
        <taxon>Streptophyta</taxon>
        <taxon>Embryophyta</taxon>
        <taxon>Tracheophyta</taxon>
        <taxon>Spermatophyta</taxon>
        <taxon>Magnoliopsida</taxon>
        <taxon>eudicotyledons</taxon>
        <taxon>Gunneridae</taxon>
        <taxon>Pentapetalae</taxon>
        <taxon>rosids</taxon>
        <taxon>fabids</taxon>
        <taxon>Rosales</taxon>
        <taxon>Rosaceae</taxon>
        <taxon>Rosoideae</taxon>
        <taxon>Rosoideae incertae sedis</taxon>
        <taxon>Rubus</taxon>
    </lineage>
</organism>
<proteinExistence type="predicted"/>
<accession>A0AAW1XHG1</accession>